<comment type="similarity">
    <text evidence="2">Belongs to the APH-1 family.</text>
</comment>
<dbReference type="RefSeq" id="XP_029225844.1">
    <property type="nucleotide sequence ID" value="XM_029374048.1"/>
</dbReference>
<feature type="transmembrane region" description="Helical" evidence="8">
    <location>
        <begin position="105"/>
        <end position="125"/>
    </location>
</feature>
<evidence type="ECO:0000256" key="4">
    <source>
        <dbReference type="ARBA" id="ARBA00022976"/>
    </source>
</evidence>
<feature type="region of interest" description="Disordered" evidence="7">
    <location>
        <begin position="217"/>
        <end position="254"/>
    </location>
</feature>
<dbReference type="OrthoDB" id="247939at2759"/>
<comment type="subcellular location">
    <subcellularLocation>
        <location evidence="1">Membrane</location>
        <topology evidence="1">Multi-pass membrane protein</topology>
    </subcellularLocation>
</comment>
<dbReference type="GO" id="GO:0016020">
    <property type="term" value="C:membrane"/>
    <property type="evidence" value="ECO:0007669"/>
    <property type="project" value="UniProtKB-SubCell"/>
</dbReference>
<dbReference type="Pfam" id="PF06105">
    <property type="entry name" value="Aph-1"/>
    <property type="match status" value="1"/>
</dbReference>
<sequence length="405" mass="43259">MYLVGILGCCILLYGPLLIAAAVVLARHPQLLPLVLAAAFVALLSPFLTGLLYLAIKRASLAPLFIVVSVTVSEVLRVWLLLIFYRVELLTRRHGQLLAFSPMRFALVSAAVGYGFGAVSAMRGAGTLLDSTRRLTFYTRGTTAYDLGLCPRLPLLMHSTLQSFMLLLCQVAWGVMTGQAVAALQEPRQPRRGWRRLLCLCGGSAYDRAAVVVDQLEPCPDTPSTPMEGDVPPRSPGAEKTPPPPPSLAPLCMEEEPPAPAFHERVQRTQREEEAADGEADDAKMAEGYLGPLPAPVVATNDGGGSQPLLSPQERPPTPLPEPTLLYKTPLLAVASLGAAFLLHLGFALASLLNLAAHNVGRRGEGSLRGCVVSLPLQATITAASLLWMAALIRLERARVTCAGV</sequence>
<dbReference type="GO" id="GO:0016485">
    <property type="term" value="P:protein processing"/>
    <property type="evidence" value="ECO:0007669"/>
    <property type="project" value="InterPro"/>
</dbReference>
<feature type="transmembrane region" description="Helical" evidence="8">
    <location>
        <begin position="31"/>
        <end position="54"/>
    </location>
</feature>
<dbReference type="GO" id="GO:0007219">
    <property type="term" value="P:Notch signaling pathway"/>
    <property type="evidence" value="ECO:0007669"/>
    <property type="project" value="UniProtKB-KW"/>
</dbReference>
<accession>A0A3R7MUS0</accession>
<keyword evidence="4" id="KW-0914">Notch signaling pathway</keyword>
<feature type="region of interest" description="Disordered" evidence="7">
    <location>
        <begin position="286"/>
        <end position="320"/>
    </location>
</feature>
<evidence type="ECO:0000256" key="3">
    <source>
        <dbReference type="ARBA" id="ARBA00022692"/>
    </source>
</evidence>
<gene>
    <name evidence="9" type="ORF">Tco025E_07181</name>
</gene>
<name>A0A3R7MUS0_9TRYP</name>
<evidence type="ECO:0000256" key="8">
    <source>
        <dbReference type="SAM" id="Phobius"/>
    </source>
</evidence>
<evidence type="ECO:0000256" key="1">
    <source>
        <dbReference type="ARBA" id="ARBA00004141"/>
    </source>
</evidence>
<comment type="caution">
    <text evidence="9">The sequence shown here is derived from an EMBL/GenBank/DDBJ whole genome shotgun (WGS) entry which is preliminary data.</text>
</comment>
<reference evidence="9 10" key="1">
    <citation type="journal article" date="2018" name="BMC Genomics">
        <title>Genomic comparison of Trypanosoma conorhini and Trypanosoma rangeli to Trypanosoma cruzi strains of high and low virulence.</title>
        <authorList>
            <person name="Bradwell K.R."/>
            <person name="Koparde V.N."/>
            <person name="Matveyev A.V."/>
            <person name="Serrano M.G."/>
            <person name="Alves J.M."/>
            <person name="Parikh H."/>
            <person name="Huang B."/>
            <person name="Lee V."/>
            <person name="Espinosa-Alvarez O."/>
            <person name="Ortiz P.A."/>
            <person name="Costa-Martins A.G."/>
            <person name="Teixeira M.M."/>
            <person name="Buck G.A."/>
        </authorList>
    </citation>
    <scope>NUCLEOTIDE SEQUENCE [LARGE SCALE GENOMIC DNA]</scope>
    <source>
        <strain evidence="9 10">025E</strain>
    </source>
</reference>
<keyword evidence="3 8" id="KW-0812">Transmembrane</keyword>
<evidence type="ECO:0000313" key="9">
    <source>
        <dbReference type="EMBL" id="RNF08415.1"/>
    </source>
</evidence>
<dbReference type="InterPro" id="IPR009294">
    <property type="entry name" value="Aph-1"/>
</dbReference>
<dbReference type="PANTHER" id="PTHR12889">
    <property type="entry name" value="GAMMA-SECRETASE SUBUNIT APH-1"/>
    <property type="match status" value="1"/>
</dbReference>
<evidence type="ECO:0000256" key="7">
    <source>
        <dbReference type="SAM" id="MobiDB-lite"/>
    </source>
</evidence>
<dbReference type="GeneID" id="40320792"/>
<evidence type="ECO:0000256" key="2">
    <source>
        <dbReference type="ARBA" id="ARBA00005577"/>
    </source>
</evidence>
<protein>
    <submittedName>
        <fullName evidence="9">Uncharacterized protein</fullName>
    </submittedName>
</protein>
<evidence type="ECO:0000256" key="5">
    <source>
        <dbReference type="ARBA" id="ARBA00022989"/>
    </source>
</evidence>
<evidence type="ECO:0000256" key="6">
    <source>
        <dbReference type="ARBA" id="ARBA00023136"/>
    </source>
</evidence>
<dbReference type="Proteomes" id="UP000284403">
    <property type="component" value="Unassembled WGS sequence"/>
</dbReference>
<dbReference type="EMBL" id="MKKU01000537">
    <property type="protein sequence ID" value="RNF08415.1"/>
    <property type="molecule type" value="Genomic_DNA"/>
</dbReference>
<keyword evidence="5 8" id="KW-1133">Transmembrane helix</keyword>
<feature type="transmembrane region" description="Helical" evidence="8">
    <location>
        <begin position="61"/>
        <end position="85"/>
    </location>
</feature>
<organism evidence="9 10">
    <name type="scientific">Trypanosoma conorhini</name>
    <dbReference type="NCBI Taxonomy" id="83891"/>
    <lineage>
        <taxon>Eukaryota</taxon>
        <taxon>Discoba</taxon>
        <taxon>Euglenozoa</taxon>
        <taxon>Kinetoplastea</taxon>
        <taxon>Metakinetoplastina</taxon>
        <taxon>Trypanosomatida</taxon>
        <taxon>Trypanosomatidae</taxon>
        <taxon>Trypanosoma</taxon>
    </lineage>
</organism>
<keyword evidence="10" id="KW-1185">Reference proteome</keyword>
<evidence type="ECO:0000313" key="10">
    <source>
        <dbReference type="Proteomes" id="UP000284403"/>
    </source>
</evidence>
<keyword evidence="6 8" id="KW-0472">Membrane</keyword>
<feature type="transmembrane region" description="Helical" evidence="8">
    <location>
        <begin position="331"/>
        <end position="353"/>
    </location>
</feature>
<feature type="transmembrane region" description="Helical" evidence="8">
    <location>
        <begin position="373"/>
        <end position="393"/>
    </location>
</feature>
<dbReference type="AlphaFoldDB" id="A0A3R7MUS0"/>
<proteinExistence type="inferred from homology"/>